<evidence type="ECO:0000256" key="1">
    <source>
        <dbReference type="SAM" id="MobiDB-lite"/>
    </source>
</evidence>
<evidence type="ECO:0000313" key="3">
    <source>
        <dbReference type="Proteomes" id="UP000595437"/>
    </source>
</evidence>
<protein>
    <submittedName>
        <fullName evidence="2">Smooth muscle caldesmon_ putativelike</fullName>
    </submittedName>
</protein>
<gene>
    <name evidence="2" type="ORF">FKW44_003758</name>
</gene>
<dbReference type="EMBL" id="CP045891">
    <property type="protein sequence ID" value="QQP58439.1"/>
    <property type="molecule type" value="Genomic_DNA"/>
</dbReference>
<reference evidence="3" key="1">
    <citation type="submission" date="2021-01" db="EMBL/GenBank/DDBJ databases">
        <title>Caligus Genome Assembly.</title>
        <authorList>
            <person name="Gallardo-Escarate C."/>
        </authorList>
    </citation>
    <scope>NUCLEOTIDE SEQUENCE [LARGE SCALE GENOMIC DNA]</scope>
</reference>
<feature type="compositionally biased region" description="Basic residues" evidence="1">
    <location>
        <begin position="8"/>
        <end position="26"/>
    </location>
</feature>
<accession>A0A7T8KM24</accession>
<organism evidence="2 3">
    <name type="scientific">Caligus rogercresseyi</name>
    <name type="common">Sea louse</name>
    <dbReference type="NCBI Taxonomy" id="217165"/>
    <lineage>
        <taxon>Eukaryota</taxon>
        <taxon>Metazoa</taxon>
        <taxon>Ecdysozoa</taxon>
        <taxon>Arthropoda</taxon>
        <taxon>Crustacea</taxon>
        <taxon>Multicrustacea</taxon>
        <taxon>Hexanauplia</taxon>
        <taxon>Copepoda</taxon>
        <taxon>Siphonostomatoida</taxon>
        <taxon>Caligidae</taxon>
        <taxon>Caligus</taxon>
    </lineage>
</organism>
<feature type="region of interest" description="Disordered" evidence="1">
    <location>
        <begin position="1"/>
        <end position="26"/>
    </location>
</feature>
<feature type="non-terminal residue" evidence="2">
    <location>
        <position position="122"/>
    </location>
</feature>
<dbReference type="Proteomes" id="UP000595437">
    <property type="component" value="Chromosome 2"/>
</dbReference>
<dbReference type="AlphaFoldDB" id="A0A7T8KM24"/>
<evidence type="ECO:0000313" key="2">
    <source>
        <dbReference type="EMBL" id="QQP58439.1"/>
    </source>
</evidence>
<sequence length="122" mass="13482">MAVDSKKKGLQKGKSSKKAFKKKVTEKKKVTVDVASKAEEFSNISDEETVLSTQEIEEDEGNYDAFMEGMASLEGSKRFLHPTQVQETEEDFEYGLSSKASLESLLAGVANKKTKKLLGSRI</sequence>
<name>A0A7T8KM24_CALRO</name>
<keyword evidence="3" id="KW-1185">Reference proteome</keyword>
<proteinExistence type="predicted"/>